<dbReference type="Proteomes" id="UP000683213">
    <property type="component" value="Unassembled WGS sequence"/>
</dbReference>
<keyword evidence="1" id="KW-1133">Transmembrane helix</keyword>
<reference evidence="4" key="1">
    <citation type="journal article" date="2020" name="bioRxiv">
        <title>A rank-normalized archaeal taxonomy based on genome phylogeny resolves widespread incomplete and uneven classifications.</title>
        <authorList>
            <person name="Rinke C."/>
            <person name="Chuvochina M."/>
            <person name="Mussig A.J."/>
            <person name="Chaumeil P.-A."/>
            <person name="Waite D.W."/>
            <person name="Whitman W.B."/>
            <person name="Parks D.H."/>
            <person name="Hugenholtz P."/>
        </authorList>
    </citation>
    <scope>NUCLEOTIDE SEQUENCE [LARGE SCALE GENOMIC DNA]</scope>
</reference>
<evidence type="ECO:0000313" key="3">
    <source>
        <dbReference type="EMBL" id="MBS3059079.1"/>
    </source>
</evidence>
<reference evidence="3" key="2">
    <citation type="submission" date="2021-03" db="EMBL/GenBank/DDBJ databases">
        <authorList>
            <person name="Jaffe A."/>
        </authorList>
    </citation>
    <scope>NUCLEOTIDE SEQUENCE</scope>
    <source>
        <strain evidence="3">RIFCSPHIGHO2_01_FULL_GW2011_AR10_43_9</strain>
    </source>
</reference>
<dbReference type="EMBL" id="JAGVWF010000020">
    <property type="protein sequence ID" value="MBS3059079.1"/>
    <property type="molecule type" value="Genomic_DNA"/>
</dbReference>
<evidence type="ECO:0000313" key="2">
    <source>
        <dbReference type="EMBL" id="HIH08151.1"/>
    </source>
</evidence>
<keyword evidence="1" id="KW-0812">Transmembrane</keyword>
<gene>
    <name evidence="2" type="ORF">HA237_02145</name>
    <name evidence="3" type="ORF">J4224_01495</name>
</gene>
<dbReference type="AlphaFoldDB" id="A0A7J4IRL5"/>
<organism evidence="2 4">
    <name type="scientific">Candidatus Iainarchaeum sp</name>
    <dbReference type="NCBI Taxonomy" id="3101447"/>
    <lineage>
        <taxon>Archaea</taxon>
        <taxon>Candidatus Iainarchaeota</taxon>
        <taxon>Candidatus Iainarchaeia</taxon>
        <taxon>Candidatus Iainarchaeales</taxon>
        <taxon>Candidatus Iainarchaeaceae</taxon>
        <taxon>Candidatus Iainarchaeum</taxon>
    </lineage>
</organism>
<protein>
    <submittedName>
        <fullName evidence="2">Uncharacterized protein</fullName>
    </submittedName>
</protein>
<keyword evidence="1" id="KW-0472">Membrane</keyword>
<dbReference type="EMBL" id="DUFG01000013">
    <property type="protein sequence ID" value="HIH08151.1"/>
    <property type="molecule type" value="Genomic_DNA"/>
</dbReference>
<name>A0A7J4IRL5_9ARCH</name>
<sequence>MKDRGIIFSIDLAVSVIVMALMVYLMLVQASNVALQSASIEREFELQRKGLFILDSLIKNSDENNPSLGAAHYNPELMRVEQNVLDYALLGKIRENKELLDGLNVLELYLLFKDGSKELLFKGNAGKNCTGFERFAVVKAATERKAKIVLVICDE</sequence>
<accession>A0A7J4IRL5</accession>
<dbReference type="Proteomes" id="UP000577419">
    <property type="component" value="Unassembled WGS sequence"/>
</dbReference>
<comment type="caution">
    <text evidence="2">The sequence shown here is derived from an EMBL/GenBank/DDBJ whole genome shotgun (WGS) entry which is preliminary data.</text>
</comment>
<feature type="transmembrane region" description="Helical" evidence="1">
    <location>
        <begin position="6"/>
        <end position="27"/>
    </location>
</feature>
<evidence type="ECO:0000256" key="1">
    <source>
        <dbReference type="SAM" id="Phobius"/>
    </source>
</evidence>
<proteinExistence type="predicted"/>
<reference evidence="3" key="3">
    <citation type="submission" date="2021-05" db="EMBL/GenBank/DDBJ databases">
        <title>Protein family content uncovers lineage relationships and bacterial pathway maintenance mechanisms in DPANN archaea.</title>
        <authorList>
            <person name="Castelle C.J."/>
            <person name="Meheust R."/>
            <person name="Jaffe A.L."/>
            <person name="Seitz K."/>
            <person name="Gong X."/>
            <person name="Baker B.J."/>
            <person name="Banfield J.F."/>
        </authorList>
    </citation>
    <scope>NUCLEOTIDE SEQUENCE</scope>
    <source>
        <strain evidence="3">RIFCSPHIGHO2_01_FULL_GW2011_AR10_43_9</strain>
    </source>
</reference>
<evidence type="ECO:0000313" key="4">
    <source>
        <dbReference type="Proteomes" id="UP000577419"/>
    </source>
</evidence>